<gene>
    <name evidence="2" type="ORF">GGD56_007180</name>
</gene>
<dbReference type="PANTHER" id="PTHR35604:SF2">
    <property type="entry name" value="TRANSPOSASE INSH FOR INSERTION SEQUENCE ELEMENT IS5A-RELATED"/>
    <property type="match status" value="1"/>
</dbReference>
<dbReference type="PANTHER" id="PTHR35604">
    <property type="entry name" value="TRANSPOSASE INSH FOR INSERTION SEQUENCE ELEMENT IS5A-RELATED"/>
    <property type="match status" value="1"/>
</dbReference>
<feature type="region of interest" description="Disordered" evidence="1">
    <location>
        <begin position="63"/>
        <end position="84"/>
    </location>
</feature>
<evidence type="ECO:0008006" key="4">
    <source>
        <dbReference type="Google" id="ProtNLM"/>
    </source>
</evidence>
<evidence type="ECO:0000313" key="2">
    <source>
        <dbReference type="EMBL" id="MBB4233274.1"/>
    </source>
</evidence>
<accession>A0ABR6IZC7</accession>
<sequence length="117" mass="13096">MDDAVWVPTVFSKNRERLLEHDAVIALFNEVVEIANERGWLSREHFSVDGTLIQAWAGHKSFKREDADDEDGSDFRGQSQQPHARVYERSGCVCIAKAARPASCATSDTRRATTGMD</sequence>
<evidence type="ECO:0000313" key="3">
    <source>
        <dbReference type="Proteomes" id="UP000551353"/>
    </source>
</evidence>
<evidence type="ECO:0000256" key="1">
    <source>
        <dbReference type="SAM" id="MobiDB-lite"/>
    </source>
</evidence>
<name>A0ABR6IZC7_9HYPH</name>
<dbReference type="EMBL" id="JACIFX010000034">
    <property type="protein sequence ID" value="MBB4233274.1"/>
    <property type="molecule type" value="Genomic_DNA"/>
</dbReference>
<reference evidence="2 3" key="1">
    <citation type="submission" date="2020-08" db="EMBL/GenBank/DDBJ databases">
        <title>Genomic Encyclopedia of Type Strains, Phase IV (KMG-V): Genome sequencing to study the core and pangenomes of soil and plant-associated prokaryotes.</title>
        <authorList>
            <person name="Whitman W."/>
        </authorList>
    </citation>
    <scope>NUCLEOTIDE SEQUENCE [LARGE SCALE GENOMIC DNA]</scope>
    <source>
        <strain evidence="2 3">SEMIA 4087</strain>
    </source>
</reference>
<organism evidence="2 3">
    <name type="scientific">Rhizobium mongolense</name>
    <dbReference type="NCBI Taxonomy" id="57676"/>
    <lineage>
        <taxon>Bacteria</taxon>
        <taxon>Pseudomonadati</taxon>
        <taxon>Pseudomonadota</taxon>
        <taxon>Alphaproteobacteria</taxon>
        <taxon>Hyphomicrobiales</taxon>
        <taxon>Rhizobiaceae</taxon>
        <taxon>Rhizobium/Agrobacterium group</taxon>
        <taxon>Rhizobium</taxon>
    </lineage>
</organism>
<keyword evidence="3" id="KW-1185">Reference proteome</keyword>
<protein>
    <recommendedName>
        <fullName evidence="4">DDE family transposase</fullName>
    </recommendedName>
</protein>
<dbReference type="Proteomes" id="UP000551353">
    <property type="component" value="Unassembled WGS sequence"/>
</dbReference>
<comment type="caution">
    <text evidence="2">The sequence shown here is derived from an EMBL/GenBank/DDBJ whole genome shotgun (WGS) entry which is preliminary data.</text>
</comment>
<proteinExistence type="predicted"/>